<comment type="caution">
    <text evidence="1">The sequence shown here is derived from an EMBL/GenBank/DDBJ whole genome shotgun (WGS) entry which is preliminary data.</text>
</comment>
<evidence type="ECO:0000313" key="2">
    <source>
        <dbReference type="Proteomes" id="UP001153618"/>
    </source>
</evidence>
<organism evidence="1 2">
    <name type="scientific">Penicillium olsonii</name>
    <dbReference type="NCBI Taxonomy" id="99116"/>
    <lineage>
        <taxon>Eukaryota</taxon>
        <taxon>Fungi</taxon>
        <taxon>Dikarya</taxon>
        <taxon>Ascomycota</taxon>
        <taxon>Pezizomycotina</taxon>
        <taxon>Eurotiomycetes</taxon>
        <taxon>Eurotiomycetidae</taxon>
        <taxon>Eurotiales</taxon>
        <taxon>Aspergillaceae</taxon>
        <taxon>Penicillium</taxon>
    </lineage>
</organism>
<keyword evidence="2" id="KW-1185">Reference proteome</keyword>
<accession>A0A9W4HTI7</accession>
<dbReference type="EMBL" id="CAJVOS010000032">
    <property type="protein sequence ID" value="CAG8151650.1"/>
    <property type="molecule type" value="Genomic_DNA"/>
</dbReference>
<protein>
    <submittedName>
        <fullName evidence="1">Uncharacterized protein</fullName>
    </submittedName>
</protein>
<dbReference type="Proteomes" id="UP001153618">
    <property type="component" value="Unassembled WGS sequence"/>
</dbReference>
<gene>
    <name evidence="1" type="ORF">POLS_LOCUS6093</name>
</gene>
<proteinExistence type="predicted"/>
<dbReference type="AlphaFoldDB" id="A0A9W4HTI7"/>
<name>A0A9W4HTI7_PENOL</name>
<reference evidence="1" key="1">
    <citation type="submission" date="2021-07" db="EMBL/GenBank/DDBJ databases">
        <authorList>
            <person name="Branca A.L. A."/>
        </authorList>
    </citation>
    <scope>NUCLEOTIDE SEQUENCE</scope>
</reference>
<sequence length="103" mass="12386">MRRSWETGDFWIMYAARNNFAFDAIYWQKIDRRFFGSTTCEGVDVCDIWKSRLHLLEPEEQKFMQEHVDTKIQEMNAGQVLAWDPDEYTLEYMECMERTNGPS</sequence>
<evidence type="ECO:0000313" key="1">
    <source>
        <dbReference type="EMBL" id="CAG8151650.1"/>
    </source>
</evidence>
<dbReference type="OrthoDB" id="5412996at2759"/>